<dbReference type="Gramene" id="ERN00494">
    <property type="protein sequence ID" value="ERN00494"/>
    <property type="gene ID" value="AMTR_s00218p00028510"/>
</dbReference>
<dbReference type="Proteomes" id="UP000017836">
    <property type="component" value="Unassembled WGS sequence"/>
</dbReference>
<evidence type="ECO:0000313" key="1">
    <source>
        <dbReference type="EMBL" id="ERN00494.1"/>
    </source>
</evidence>
<gene>
    <name evidence="1" type="ORF">AMTR_s00218p00028510</name>
</gene>
<dbReference type="HOGENOM" id="CLU_2253779_0_0_1"/>
<accession>W1NYM9</accession>
<proteinExistence type="predicted"/>
<name>W1NYM9_AMBTC</name>
<reference evidence="2" key="1">
    <citation type="journal article" date="2013" name="Science">
        <title>The Amborella genome and the evolution of flowering plants.</title>
        <authorList>
            <consortium name="Amborella Genome Project"/>
        </authorList>
    </citation>
    <scope>NUCLEOTIDE SEQUENCE [LARGE SCALE GENOMIC DNA]</scope>
</reference>
<dbReference type="EMBL" id="KI394862">
    <property type="protein sequence ID" value="ERN00494.1"/>
    <property type="molecule type" value="Genomic_DNA"/>
</dbReference>
<evidence type="ECO:0000313" key="2">
    <source>
        <dbReference type="Proteomes" id="UP000017836"/>
    </source>
</evidence>
<sequence>MGCPVIVEQKALFEWRTYFLLNNWSGPLISLLVLFNDSDRLVSTRPSCSRLPRCQTCNPPNLPDSGVSKKFAVLGEYWSNTTTKKISRVPKGTQRAPRTGLSLT</sequence>
<protein>
    <submittedName>
        <fullName evidence="1">Uncharacterized protein</fullName>
    </submittedName>
</protein>
<keyword evidence="2" id="KW-1185">Reference proteome</keyword>
<organism evidence="1 2">
    <name type="scientific">Amborella trichopoda</name>
    <dbReference type="NCBI Taxonomy" id="13333"/>
    <lineage>
        <taxon>Eukaryota</taxon>
        <taxon>Viridiplantae</taxon>
        <taxon>Streptophyta</taxon>
        <taxon>Embryophyta</taxon>
        <taxon>Tracheophyta</taxon>
        <taxon>Spermatophyta</taxon>
        <taxon>Magnoliopsida</taxon>
        <taxon>Amborellales</taxon>
        <taxon>Amborellaceae</taxon>
        <taxon>Amborella</taxon>
    </lineage>
</organism>
<dbReference type="AlphaFoldDB" id="W1NYM9"/>